<evidence type="ECO:0000256" key="4">
    <source>
        <dbReference type="ARBA" id="ARBA00022827"/>
    </source>
</evidence>
<dbReference type="Gene3D" id="3.30.560.10">
    <property type="entry name" value="Glucose Oxidase, domain 3"/>
    <property type="match status" value="1"/>
</dbReference>
<dbReference type="PANTHER" id="PTHR11552">
    <property type="entry name" value="GLUCOSE-METHANOL-CHOLINE GMC OXIDOREDUCTASE"/>
    <property type="match status" value="1"/>
</dbReference>
<dbReference type="EMBL" id="JAVRHY010000004">
    <property type="protein sequence ID" value="MDT0618020.1"/>
    <property type="molecule type" value="Genomic_DNA"/>
</dbReference>
<name>A0ABU3B7M1_9GAMM</name>
<keyword evidence="3 5" id="KW-0285">Flavoprotein</keyword>
<dbReference type="Gene3D" id="3.50.50.60">
    <property type="entry name" value="FAD/NAD(P)-binding domain"/>
    <property type="match status" value="1"/>
</dbReference>
<dbReference type="RefSeq" id="WP_311658037.1">
    <property type="nucleotide sequence ID" value="NZ_JAVRHY010000004.1"/>
</dbReference>
<comment type="caution">
    <text evidence="8">The sequence shown here is derived from an EMBL/GenBank/DDBJ whole genome shotgun (WGS) entry which is preliminary data.</text>
</comment>
<feature type="domain" description="Glucose-methanol-choline oxidoreductase N-terminal" evidence="6">
    <location>
        <begin position="85"/>
        <end position="108"/>
    </location>
</feature>
<dbReference type="InterPro" id="IPR007867">
    <property type="entry name" value="GMC_OxRtase_C"/>
</dbReference>
<dbReference type="GO" id="GO:0008812">
    <property type="term" value="F:choline dehydrogenase activity"/>
    <property type="evidence" value="ECO:0007669"/>
    <property type="project" value="UniProtKB-EC"/>
</dbReference>
<evidence type="ECO:0000313" key="9">
    <source>
        <dbReference type="Proteomes" id="UP001259982"/>
    </source>
</evidence>
<protein>
    <submittedName>
        <fullName evidence="8">Choline dehydrogenase</fullName>
        <ecNumber evidence="8">1.1.99.1</ecNumber>
    </submittedName>
</protein>
<dbReference type="Pfam" id="PF00732">
    <property type="entry name" value="GMC_oxred_N"/>
    <property type="match status" value="1"/>
</dbReference>
<evidence type="ECO:0000259" key="7">
    <source>
        <dbReference type="PROSITE" id="PS00624"/>
    </source>
</evidence>
<evidence type="ECO:0000256" key="1">
    <source>
        <dbReference type="ARBA" id="ARBA00001974"/>
    </source>
</evidence>
<comment type="similarity">
    <text evidence="2 5">Belongs to the GMC oxidoreductase family.</text>
</comment>
<feature type="domain" description="Glucose-methanol-choline oxidoreductase N-terminal" evidence="7">
    <location>
        <begin position="259"/>
        <end position="273"/>
    </location>
</feature>
<dbReference type="InterPro" id="IPR000172">
    <property type="entry name" value="GMC_OxRdtase_N"/>
</dbReference>
<evidence type="ECO:0000313" key="8">
    <source>
        <dbReference type="EMBL" id="MDT0618020.1"/>
    </source>
</evidence>
<keyword evidence="8" id="KW-0560">Oxidoreductase</keyword>
<dbReference type="Pfam" id="PF05199">
    <property type="entry name" value="GMC_oxred_C"/>
    <property type="match status" value="1"/>
</dbReference>
<dbReference type="PIRSF" id="PIRSF000137">
    <property type="entry name" value="Alcohol_oxidase"/>
    <property type="match status" value="1"/>
</dbReference>
<dbReference type="PROSITE" id="PS51257">
    <property type="entry name" value="PROKAR_LIPOPROTEIN"/>
    <property type="match status" value="1"/>
</dbReference>
<evidence type="ECO:0000259" key="6">
    <source>
        <dbReference type="PROSITE" id="PS00623"/>
    </source>
</evidence>
<dbReference type="PROSITE" id="PS00623">
    <property type="entry name" value="GMC_OXRED_1"/>
    <property type="match status" value="1"/>
</dbReference>
<evidence type="ECO:0000256" key="3">
    <source>
        <dbReference type="ARBA" id="ARBA00022630"/>
    </source>
</evidence>
<accession>A0ABU3B7M1</accession>
<dbReference type="SUPFAM" id="SSF51905">
    <property type="entry name" value="FAD/NAD(P)-binding domain"/>
    <property type="match status" value="1"/>
</dbReference>
<evidence type="ECO:0000256" key="2">
    <source>
        <dbReference type="ARBA" id="ARBA00010790"/>
    </source>
</evidence>
<gene>
    <name evidence="8" type="ORF">RM531_06010</name>
</gene>
<dbReference type="EC" id="1.1.99.1" evidence="8"/>
<dbReference type="NCBIfam" id="NF002550">
    <property type="entry name" value="PRK02106.1"/>
    <property type="match status" value="1"/>
</dbReference>
<dbReference type="SUPFAM" id="SSF54373">
    <property type="entry name" value="FAD-linked reductases, C-terminal domain"/>
    <property type="match status" value="1"/>
</dbReference>
<evidence type="ECO:0000256" key="5">
    <source>
        <dbReference type="RuleBase" id="RU003968"/>
    </source>
</evidence>
<dbReference type="PANTHER" id="PTHR11552:SF147">
    <property type="entry name" value="CHOLINE DEHYDROGENASE, MITOCHONDRIAL"/>
    <property type="match status" value="1"/>
</dbReference>
<dbReference type="Proteomes" id="UP001259982">
    <property type="component" value="Unassembled WGS sequence"/>
</dbReference>
<keyword evidence="9" id="KW-1185">Reference proteome</keyword>
<sequence>MSRQQHFDYVIVGGGSAGCVLANRLSADPDVSVCLLEAGPSDRWNPFIRIPVGVIAMMWGRAYNWAFRTEPQKNLNDRELFWPRGKTLGGSSAVNAMCYTRGDPSDYDHWADLGNRGWGYRDLLPYFRMSENFEAGENEYHGAGGGYNVAQLRETNPLSGVFLKAAEECGFPANNDFSGATDEGFGYYHVAQKDGRRCSNAHAFLHPVARRPNLTVLTRTRGLKVLVEGKRAVGVTVKRKGRLRPNEIRADREVILAGGAINSPQLLLLSGIGPREEIEPHGIDLVHELPGVGRNLQDHLDITLIHRERTRLGISLHPRWLLTRGIPALFRYFLGGRGGALSSNVAEAGGFVKLRDEDPVCSLQCHFLPAIEQDHGHNLWNTFRYYGYSLRICDLRPRSRGHIGLRSAAPSDDPLIQPNYLDQKPDMDHLVAAVRLGRRLLDSNAFAPHRRDEFKPGTSVQSDDDIREFIRAEAETIYHPVGTCRMGPDPAEAVVDDRLRVHGMRGLRVVDASIMPTLVGSNTNAPTTAIAEKAAEMIREDGTDDVSNRDAG</sequence>
<organism evidence="8 9">
    <name type="scientific">Spectribacter acetivorans</name>
    <dbReference type="NCBI Taxonomy" id="3075603"/>
    <lineage>
        <taxon>Bacteria</taxon>
        <taxon>Pseudomonadati</taxon>
        <taxon>Pseudomonadota</taxon>
        <taxon>Gammaproteobacteria</taxon>
        <taxon>Salinisphaerales</taxon>
        <taxon>Salinisphaeraceae</taxon>
        <taxon>Spectribacter</taxon>
    </lineage>
</organism>
<keyword evidence="4 5" id="KW-0274">FAD</keyword>
<comment type="cofactor">
    <cofactor evidence="1">
        <name>FAD</name>
        <dbReference type="ChEBI" id="CHEBI:57692"/>
    </cofactor>
</comment>
<dbReference type="PROSITE" id="PS00624">
    <property type="entry name" value="GMC_OXRED_2"/>
    <property type="match status" value="1"/>
</dbReference>
<dbReference type="InterPro" id="IPR036188">
    <property type="entry name" value="FAD/NAD-bd_sf"/>
</dbReference>
<dbReference type="InterPro" id="IPR012132">
    <property type="entry name" value="GMC_OxRdtase"/>
</dbReference>
<proteinExistence type="inferred from homology"/>
<reference evidence="8 9" key="1">
    <citation type="submission" date="2023-09" db="EMBL/GenBank/DDBJ databases">
        <authorList>
            <person name="Rey-Velasco X."/>
        </authorList>
    </citation>
    <scope>NUCLEOTIDE SEQUENCE [LARGE SCALE GENOMIC DNA]</scope>
    <source>
        <strain evidence="8 9">P385</strain>
    </source>
</reference>